<proteinExistence type="predicted"/>
<accession>A0ABW1DNC6</accession>
<dbReference type="RefSeq" id="WP_380050965.1">
    <property type="nucleotide sequence ID" value="NZ_JBHSOH010000030.1"/>
</dbReference>
<comment type="caution">
    <text evidence="2">The sequence shown here is derived from an EMBL/GenBank/DDBJ whole genome shotgun (WGS) entry which is preliminary data.</text>
</comment>
<dbReference type="Proteomes" id="UP001595979">
    <property type="component" value="Unassembled WGS sequence"/>
</dbReference>
<evidence type="ECO:0000313" key="3">
    <source>
        <dbReference type="Proteomes" id="UP001595979"/>
    </source>
</evidence>
<keyword evidence="3" id="KW-1185">Reference proteome</keyword>
<sequence>MDSSSPDPLGAGLPADAGQVRGPAAAARAAVLLHLHSPHVSAPTRRALLERLDARHERRFFGEAEFAQLRALAVRLLPHDPAELDLCGAVDHRLHAGVTDGWRYDDTPPDGEAYRTLIAALPPDLGSRPEAEQDAAVHAAQRAQPHAFEDLLAELTEGYVSHPLTQYRFGYAGFADVPGWPAVGPGELQPREANAGPGSRAPGAGWEEGHAAR</sequence>
<evidence type="ECO:0000313" key="2">
    <source>
        <dbReference type="EMBL" id="MFC5849647.1"/>
    </source>
</evidence>
<protein>
    <recommendedName>
        <fullName evidence="4">Gluconate 2-dehydrogenase subunit 3 family protein</fullName>
    </recommendedName>
</protein>
<reference evidence="3" key="1">
    <citation type="journal article" date="2019" name="Int. J. Syst. Evol. Microbiol.">
        <title>The Global Catalogue of Microorganisms (GCM) 10K type strain sequencing project: providing services to taxonomists for standard genome sequencing and annotation.</title>
        <authorList>
            <consortium name="The Broad Institute Genomics Platform"/>
            <consortium name="The Broad Institute Genome Sequencing Center for Infectious Disease"/>
            <person name="Wu L."/>
            <person name="Ma J."/>
        </authorList>
    </citation>
    <scope>NUCLEOTIDE SEQUENCE [LARGE SCALE GENOMIC DNA]</scope>
    <source>
        <strain evidence="3">CGMCC 1.15053</strain>
    </source>
</reference>
<organism evidence="2 3">
    <name type="scientific">Deinococcus petrolearius</name>
    <dbReference type="NCBI Taxonomy" id="1751295"/>
    <lineage>
        <taxon>Bacteria</taxon>
        <taxon>Thermotogati</taxon>
        <taxon>Deinococcota</taxon>
        <taxon>Deinococci</taxon>
        <taxon>Deinococcales</taxon>
        <taxon>Deinococcaceae</taxon>
        <taxon>Deinococcus</taxon>
    </lineage>
</organism>
<dbReference type="EMBL" id="JBHSOH010000030">
    <property type="protein sequence ID" value="MFC5849647.1"/>
    <property type="molecule type" value="Genomic_DNA"/>
</dbReference>
<feature type="region of interest" description="Disordered" evidence="1">
    <location>
        <begin position="181"/>
        <end position="213"/>
    </location>
</feature>
<gene>
    <name evidence="2" type="ORF">ACFPQ6_15175</name>
</gene>
<name>A0ABW1DNC6_9DEIO</name>
<evidence type="ECO:0008006" key="4">
    <source>
        <dbReference type="Google" id="ProtNLM"/>
    </source>
</evidence>
<evidence type="ECO:0000256" key="1">
    <source>
        <dbReference type="SAM" id="MobiDB-lite"/>
    </source>
</evidence>